<dbReference type="EMBL" id="JBEZLS010000010">
    <property type="protein sequence ID" value="MEU9352392.1"/>
    <property type="molecule type" value="Genomic_DNA"/>
</dbReference>
<feature type="compositionally biased region" description="Basic residues" evidence="1">
    <location>
        <begin position="1"/>
        <end position="12"/>
    </location>
</feature>
<keyword evidence="2" id="KW-0472">Membrane</keyword>
<feature type="transmembrane region" description="Helical" evidence="2">
    <location>
        <begin position="36"/>
        <end position="56"/>
    </location>
</feature>
<evidence type="ECO:0000256" key="2">
    <source>
        <dbReference type="SAM" id="Phobius"/>
    </source>
</evidence>
<evidence type="ECO:0000313" key="4">
    <source>
        <dbReference type="Proteomes" id="UP001551582"/>
    </source>
</evidence>
<proteinExistence type="predicted"/>
<evidence type="ECO:0000313" key="3">
    <source>
        <dbReference type="EMBL" id="MEU9352392.1"/>
    </source>
</evidence>
<feature type="transmembrane region" description="Helical" evidence="2">
    <location>
        <begin position="68"/>
        <end position="84"/>
    </location>
</feature>
<sequence length="91" mass="10529">MGRSTRRRRRAKQPSGRFARSKRNVRNEKFRDMNRFGKHALSAFIGLLFIGYMLIFRPPIHVTVSPEAVTVLGVMLSGTAVRLAQTRRHRH</sequence>
<dbReference type="RefSeq" id="WP_359980532.1">
    <property type="nucleotide sequence ID" value="NZ_JBEZLS010000010.1"/>
</dbReference>
<name>A0ABV3E6X9_9ACTN</name>
<keyword evidence="4" id="KW-1185">Reference proteome</keyword>
<evidence type="ECO:0008006" key="5">
    <source>
        <dbReference type="Google" id="ProtNLM"/>
    </source>
</evidence>
<comment type="caution">
    <text evidence="3">The sequence shown here is derived from an EMBL/GenBank/DDBJ whole genome shotgun (WGS) entry which is preliminary data.</text>
</comment>
<reference evidence="3 4" key="1">
    <citation type="submission" date="2024-06" db="EMBL/GenBank/DDBJ databases">
        <title>The Natural Products Discovery Center: Release of the First 8490 Sequenced Strains for Exploring Actinobacteria Biosynthetic Diversity.</title>
        <authorList>
            <person name="Kalkreuter E."/>
            <person name="Kautsar S.A."/>
            <person name="Yang D."/>
            <person name="Bader C.D."/>
            <person name="Teijaro C.N."/>
            <person name="Fluegel L."/>
            <person name="Davis C.M."/>
            <person name="Simpson J.R."/>
            <person name="Lauterbach L."/>
            <person name="Steele A.D."/>
            <person name="Gui C."/>
            <person name="Meng S."/>
            <person name="Li G."/>
            <person name="Viehrig K."/>
            <person name="Ye F."/>
            <person name="Su P."/>
            <person name="Kiefer A.F."/>
            <person name="Nichols A."/>
            <person name="Cepeda A.J."/>
            <person name="Yan W."/>
            <person name="Fan B."/>
            <person name="Jiang Y."/>
            <person name="Adhikari A."/>
            <person name="Zheng C.-J."/>
            <person name="Schuster L."/>
            <person name="Cowan T.M."/>
            <person name="Smanski M.J."/>
            <person name="Chevrette M.G."/>
            <person name="De Carvalho L.P.S."/>
            <person name="Shen B."/>
        </authorList>
    </citation>
    <scope>NUCLEOTIDE SEQUENCE [LARGE SCALE GENOMIC DNA]</scope>
    <source>
        <strain evidence="3 4">NPDC048274</strain>
    </source>
</reference>
<organism evidence="3 4">
    <name type="scientific">Streptomyces griseoloalbus</name>
    <dbReference type="NCBI Taxonomy" id="67303"/>
    <lineage>
        <taxon>Bacteria</taxon>
        <taxon>Bacillati</taxon>
        <taxon>Actinomycetota</taxon>
        <taxon>Actinomycetes</taxon>
        <taxon>Kitasatosporales</taxon>
        <taxon>Streptomycetaceae</taxon>
        <taxon>Streptomyces</taxon>
    </lineage>
</organism>
<evidence type="ECO:0000256" key="1">
    <source>
        <dbReference type="SAM" id="MobiDB-lite"/>
    </source>
</evidence>
<dbReference type="Proteomes" id="UP001551582">
    <property type="component" value="Unassembled WGS sequence"/>
</dbReference>
<keyword evidence="2" id="KW-1133">Transmembrane helix</keyword>
<gene>
    <name evidence="3" type="ORF">AB0D65_15560</name>
</gene>
<protein>
    <recommendedName>
        <fullName evidence="5">Transmembrane protein</fullName>
    </recommendedName>
</protein>
<feature type="region of interest" description="Disordered" evidence="1">
    <location>
        <begin position="1"/>
        <end position="24"/>
    </location>
</feature>
<accession>A0ABV3E6X9</accession>
<keyword evidence="2" id="KW-0812">Transmembrane</keyword>